<comment type="caution">
    <text evidence="1">The sequence shown here is derived from an EMBL/GenBank/DDBJ whole genome shotgun (WGS) entry which is preliminary data.</text>
</comment>
<dbReference type="AlphaFoldDB" id="A0A9P4X9V6"/>
<dbReference type="Proteomes" id="UP000801864">
    <property type="component" value="Unassembled WGS sequence"/>
</dbReference>
<organism evidence="1 2">
    <name type="scientific">Trichoderma lentiforme</name>
    <dbReference type="NCBI Taxonomy" id="1567552"/>
    <lineage>
        <taxon>Eukaryota</taxon>
        <taxon>Fungi</taxon>
        <taxon>Dikarya</taxon>
        <taxon>Ascomycota</taxon>
        <taxon>Pezizomycotina</taxon>
        <taxon>Sordariomycetes</taxon>
        <taxon>Hypocreomycetidae</taxon>
        <taxon>Hypocreales</taxon>
        <taxon>Hypocreaceae</taxon>
        <taxon>Trichoderma</taxon>
    </lineage>
</organism>
<proteinExistence type="predicted"/>
<reference evidence="1 2" key="1">
    <citation type="submission" date="2018-06" db="EMBL/GenBank/DDBJ databases">
        <title>Genome analysis of cellulolytic fungus Trichoderma lentiforme CFAM-422.</title>
        <authorList>
            <person name="Steindorff A.S."/>
            <person name="Formighieri E.F."/>
            <person name="Midorikawa G.E.O."/>
            <person name="Tamietti M.S."/>
            <person name="Ramos E.Z."/>
            <person name="Silva A.S."/>
            <person name="Bon E.P.S."/>
            <person name="Mendes T.D."/>
            <person name="Damaso M.C.T."/>
            <person name="Favaro L.C.L."/>
        </authorList>
    </citation>
    <scope>NUCLEOTIDE SEQUENCE [LARGE SCALE GENOMIC DNA]</scope>
    <source>
        <strain evidence="1 2">CFAM-422</strain>
    </source>
</reference>
<evidence type="ECO:0000313" key="1">
    <source>
        <dbReference type="EMBL" id="KAF3067779.1"/>
    </source>
</evidence>
<name>A0A9P4X9V6_9HYPO</name>
<protein>
    <submittedName>
        <fullName evidence="1">Uncharacterized protein</fullName>
    </submittedName>
</protein>
<gene>
    <name evidence="1" type="ORF">CFAM422_008329</name>
</gene>
<dbReference type="EMBL" id="QLNT01000015">
    <property type="protein sequence ID" value="KAF3067779.1"/>
    <property type="molecule type" value="Genomic_DNA"/>
</dbReference>
<keyword evidence="2" id="KW-1185">Reference proteome</keyword>
<evidence type="ECO:0000313" key="2">
    <source>
        <dbReference type="Proteomes" id="UP000801864"/>
    </source>
</evidence>
<sequence length="143" mass="16532">MDECAAANDQIERYQCLYFVIAMEQWVQQWLSIRHSPEGGELGEYVLHWPVLRGDFVWVRAISKYSVRSTVLWMKMGILYYTKTDLSAARVSPHLWNNISFNSKRRSFGHAAEGWLQGALKWKDGLCFQNISPIRTTKASACL</sequence>
<accession>A0A9P4X9V6</accession>